<comment type="caution">
    <text evidence="3">The sequence shown here is derived from an EMBL/GenBank/DDBJ whole genome shotgun (WGS) entry which is preliminary data.</text>
</comment>
<protein>
    <recommendedName>
        <fullName evidence="5">Tfp pilus assembly protein PilO</fullName>
    </recommendedName>
</protein>
<organism evidence="3 4">
    <name type="scientific">Microbacterium fluvii</name>
    <dbReference type="NCBI Taxonomy" id="415215"/>
    <lineage>
        <taxon>Bacteria</taxon>
        <taxon>Bacillati</taxon>
        <taxon>Actinomycetota</taxon>
        <taxon>Actinomycetes</taxon>
        <taxon>Micrococcales</taxon>
        <taxon>Microbacteriaceae</taxon>
        <taxon>Microbacterium</taxon>
    </lineage>
</organism>
<keyword evidence="4" id="KW-1185">Reference proteome</keyword>
<dbReference type="Proteomes" id="UP001596507">
    <property type="component" value="Unassembled WGS sequence"/>
</dbReference>
<keyword evidence="2" id="KW-0812">Transmembrane</keyword>
<keyword evidence="2" id="KW-1133">Transmembrane helix</keyword>
<proteinExistence type="predicted"/>
<dbReference type="EMBL" id="JBHTBE010000003">
    <property type="protein sequence ID" value="MFC7269972.1"/>
    <property type="molecule type" value="Genomic_DNA"/>
</dbReference>
<feature type="region of interest" description="Disordered" evidence="1">
    <location>
        <begin position="126"/>
        <end position="175"/>
    </location>
</feature>
<feature type="compositionally biased region" description="Acidic residues" evidence="1">
    <location>
        <begin position="143"/>
        <end position="152"/>
    </location>
</feature>
<evidence type="ECO:0000256" key="1">
    <source>
        <dbReference type="SAM" id="MobiDB-lite"/>
    </source>
</evidence>
<evidence type="ECO:0000313" key="3">
    <source>
        <dbReference type="EMBL" id="MFC7269972.1"/>
    </source>
</evidence>
<evidence type="ECO:0008006" key="5">
    <source>
        <dbReference type="Google" id="ProtNLM"/>
    </source>
</evidence>
<gene>
    <name evidence="3" type="ORF">ACFQRL_13490</name>
</gene>
<sequence length="232" mass="23705">MNLPKQFINLLGAVLAIAIVIAGVALIALPMYGTAQATLASARTVEQTNDTYQMQVDALTVAAASIDQTDANVAELRTEITAIPQLDDVHEIIAAAAEDTDATVMSTVASDPVTWVERLTVDDAGLASAEAPASDTTDAAADGTDESTESTDTETTTTTEDAPASTAPADGPQQQVPIAITVEVKDAEAAADFIDALGAGPRLIGVEKATLTGSSGAMTLTVSALAFIRTEE</sequence>
<feature type="compositionally biased region" description="Low complexity" evidence="1">
    <location>
        <begin position="153"/>
        <end position="170"/>
    </location>
</feature>
<evidence type="ECO:0000313" key="4">
    <source>
        <dbReference type="Proteomes" id="UP001596507"/>
    </source>
</evidence>
<dbReference type="RefSeq" id="WP_262874880.1">
    <property type="nucleotide sequence ID" value="NZ_BAABKW010000013.1"/>
</dbReference>
<reference evidence="4" key="1">
    <citation type="journal article" date="2019" name="Int. J. Syst. Evol. Microbiol.">
        <title>The Global Catalogue of Microorganisms (GCM) 10K type strain sequencing project: providing services to taxonomists for standard genome sequencing and annotation.</title>
        <authorList>
            <consortium name="The Broad Institute Genomics Platform"/>
            <consortium name="The Broad Institute Genome Sequencing Center for Infectious Disease"/>
            <person name="Wu L."/>
            <person name="Ma J."/>
        </authorList>
    </citation>
    <scope>NUCLEOTIDE SEQUENCE [LARGE SCALE GENOMIC DNA]</scope>
    <source>
        <strain evidence="4">CGMCC 1.15772</strain>
    </source>
</reference>
<feature type="compositionally biased region" description="Low complexity" evidence="1">
    <location>
        <begin position="127"/>
        <end position="142"/>
    </location>
</feature>
<evidence type="ECO:0000256" key="2">
    <source>
        <dbReference type="SAM" id="Phobius"/>
    </source>
</evidence>
<accession>A0ABW2HF79</accession>
<feature type="transmembrane region" description="Helical" evidence="2">
    <location>
        <begin position="7"/>
        <end position="32"/>
    </location>
</feature>
<name>A0ABW2HF79_9MICO</name>
<keyword evidence="2" id="KW-0472">Membrane</keyword>